<dbReference type="RefSeq" id="XP_004828732.1">
    <property type="nucleotide sequence ID" value="XM_004828675.1"/>
</dbReference>
<organism evidence="2 3">
    <name type="scientific">Theileria equi strain WA</name>
    <dbReference type="NCBI Taxonomy" id="1537102"/>
    <lineage>
        <taxon>Eukaryota</taxon>
        <taxon>Sar</taxon>
        <taxon>Alveolata</taxon>
        <taxon>Apicomplexa</taxon>
        <taxon>Aconoidasida</taxon>
        <taxon>Piroplasmida</taxon>
        <taxon>Theileriidae</taxon>
        <taxon>Theileria</taxon>
    </lineage>
</organism>
<evidence type="ECO:0000313" key="2">
    <source>
        <dbReference type="EMBL" id="AFZ79066.1"/>
    </source>
</evidence>
<dbReference type="GO" id="GO:0005737">
    <property type="term" value="C:cytoplasm"/>
    <property type="evidence" value="ECO:0007669"/>
    <property type="project" value="InterPro"/>
</dbReference>
<protein>
    <recommendedName>
        <fullName evidence="1">Programmed cell death protein 2 C-terminal domain-containing protein</fullName>
    </recommendedName>
</protein>
<dbReference type="GeneID" id="15806102"/>
<dbReference type="InterPro" id="IPR007320">
    <property type="entry name" value="PDCD2_C"/>
</dbReference>
<dbReference type="EMBL" id="CP001669">
    <property type="protein sequence ID" value="AFZ79066.1"/>
    <property type="molecule type" value="Genomic_DNA"/>
</dbReference>
<dbReference type="VEuPathDB" id="PiroplasmaDB:BEWA_019110"/>
<dbReference type="PANTHER" id="PTHR46421:SF1">
    <property type="entry name" value="PROGRAMMED CELL DEATH PROTEIN 2-LIKE"/>
    <property type="match status" value="1"/>
</dbReference>
<dbReference type="Pfam" id="PF04194">
    <property type="entry name" value="PDCD2_C"/>
    <property type="match status" value="1"/>
</dbReference>
<keyword evidence="3" id="KW-1185">Reference proteome</keyword>
<dbReference type="InterPro" id="IPR052815">
    <property type="entry name" value="PDCD2-like_regulator"/>
</dbReference>
<dbReference type="Proteomes" id="UP000031512">
    <property type="component" value="Chromosome 1"/>
</dbReference>
<name>L0AVL4_THEEQ</name>
<accession>L0AVL4</accession>
<dbReference type="AlphaFoldDB" id="L0AVL4"/>
<sequence>MTFLMQLVPPSTNRILYVFYCPKHVTENIGWYLCYQVGITKTMKTLSIFEESFTHTDVLKSLDSASVSDWLSDISISNNHGETFIHFEGDIVEECIYKDDIHALTLFEDYKNRNKSEIDDEDIADYWIVKNKSFESEDSSDSYSEDEICFINRFQNYILRKPNTVLRYNRNGDPISFSEFEYESKCNKCTTNLTFELQLLPGIVKHL</sequence>
<evidence type="ECO:0000259" key="1">
    <source>
        <dbReference type="Pfam" id="PF04194"/>
    </source>
</evidence>
<gene>
    <name evidence="2" type="ORF">BEWA_019110</name>
</gene>
<proteinExistence type="predicted"/>
<reference evidence="2 3" key="1">
    <citation type="journal article" date="2012" name="BMC Genomics">
        <title>Comparative genomic analysis and phylogenetic position of Theileria equi.</title>
        <authorList>
            <person name="Kappmeyer L.S."/>
            <person name="Thiagarajan M."/>
            <person name="Herndon D.R."/>
            <person name="Ramsay J.D."/>
            <person name="Caler E."/>
            <person name="Djikeng A."/>
            <person name="Gillespie J.J."/>
            <person name="Lau A.O."/>
            <person name="Roalson E.H."/>
            <person name="Silva J.C."/>
            <person name="Silva M.G."/>
            <person name="Suarez C.E."/>
            <person name="Ueti M.W."/>
            <person name="Nene V.M."/>
            <person name="Mealey R.H."/>
            <person name="Knowles D.P."/>
            <person name="Brayton K.A."/>
        </authorList>
    </citation>
    <scope>NUCLEOTIDE SEQUENCE [LARGE SCALE GENOMIC DNA]</scope>
    <source>
        <strain evidence="2 3">WA</strain>
    </source>
</reference>
<dbReference type="KEGG" id="beq:BEWA_019110"/>
<dbReference type="OrthoDB" id="366284at2759"/>
<evidence type="ECO:0000313" key="3">
    <source>
        <dbReference type="Proteomes" id="UP000031512"/>
    </source>
</evidence>
<feature type="domain" description="Programmed cell death protein 2 C-terminal" evidence="1">
    <location>
        <begin position="152"/>
        <end position="207"/>
    </location>
</feature>
<dbReference type="PANTHER" id="PTHR46421">
    <property type="entry name" value="PROGRAMMED CELL DEATH PROTEIN 2-LIKE"/>
    <property type="match status" value="1"/>
</dbReference>
<dbReference type="STRING" id="1537102.L0AVL4"/>